<comment type="caution">
    <text evidence="5">The sequence shown here is derived from an EMBL/GenBank/DDBJ whole genome shotgun (WGS) entry which is preliminary data.</text>
</comment>
<dbReference type="InterPro" id="IPR029063">
    <property type="entry name" value="SAM-dependent_MTases_sf"/>
</dbReference>
<dbReference type="PANTHER" id="PTHR43042:SF3">
    <property type="entry name" value="RIBOSOMAL RNA LARGE SUBUNIT METHYLTRANSFERASE YWBD-RELATED"/>
    <property type="match status" value="1"/>
</dbReference>
<dbReference type="GO" id="GO:0008168">
    <property type="term" value="F:methyltransferase activity"/>
    <property type="evidence" value="ECO:0007669"/>
    <property type="project" value="UniProtKB-KW"/>
</dbReference>
<dbReference type="EMBL" id="DSVL01000181">
    <property type="protein sequence ID" value="HFH29017.1"/>
    <property type="molecule type" value="Genomic_DNA"/>
</dbReference>
<evidence type="ECO:0000256" key="1">
    <source>
        <dbReference type="ARBA" id="ARBA00022603"/>
    </source>
</evidence>
<feature type="domain" description="S-adenosylmethionine-dependent methyltransferase" evidence="4">
    <location>
        <begin position="127"/>
        <end position="313"/>
    </location>
</feature>
<dbReference type="Gene3D" id="3.30.750.80">
    <property type="entry name" value="RNA methyltransferase domain (HRMD) like"/>
    <property type="match status" value="1"/>
</dbReference>
<organism evidence="5">
    <name type="scientific">Gracilinema caldarium</name>
    <dbReference type="NCBI Taxonomy" id="215591"/>
    <lineage>
        <taxon>Bacteria</taxon>
        <taxon>Pseudomonadati</taxon>
        <taxon>Spirochaetota</taxon>
        <taxon>Spirochaetia</taxon>
        <taxon>Spirochaetales</taxon>
        <taxon>Breznakiellaceae</taxon>
        <taxon>Gracilinema</taxon>
    </lineage>
</organism>
<sequence>MISASEDKNQYQAALLRNRLIKRYKHLRKWAKRVGVDAYRLYDRDIPEIPLLIDIYGDSVSGALYERPYEKDSAEEEHWLSVMKGVIAETLELPTEQIFIKQRKRLRNRDEGPAQYQKVDSKAIIRQVHEGGLTFQVNLSDYLDTGLFLDHRLSRALVRNEAKGRRVLNLFCYTGSFSVYAAHGGAAQVDSVDLSNTYLDWAKTNFALNGYKSQFIEPEIYAEAPQHIGKNLLIRADALRFLQEAVRKKLNWDLIVLDPPTFSNSKKMTDILDIRRDYRELIDLCLALLNPQGLLLFSTNARSFHFETDYFLEQHPGIVIKDITKATVDEDFRDRKVRLCYTLTK</sequence>
<dbReference type="SUPFAM" id="SSF53335">
    <property type="entry name" value="S-adenosyl-L-methionine-dependent methyltransferases"/>
    <property type="match status" value="1"/>
</dbReference>
<name>A0A7C3E4P1_9SPIR</name>
<proteinExistence type="predicted"/>
<protein>
    <submittedName>
        <fullName evidence="5">rRNA (Guanine-N2)-methyltransferase</fullName>
    </submittedName>
</protein>
<evidence type="ECO:0000313" key="5">
    <source>
        <dbReference type="EMBL" id="HFH29017.1"/>
    </source>
</evidence>
<dbReference type="Pfam" id="PF10672">
    <property type="entry name" value="Methyltrans_SAM"/>
    <property type="match status" value="1"/>
</dbReference>
<accession>A0A7C3E4P1</accession>
<gene>
    <name evidence="5" type="ORF">ENS59_05835</name>
</gene>
<dbReference type="AlphaFoldDB" id="A0A7C3E4P1"/>
<keyword evidence="3" id="KW-0949">S-adenosyl-L-methionine</keyword>
<evidence type="ECO:0000256" key="3">
    <source>
        <dbReference type="ARBA" id="ARBA00022691"/>
    </source>
</evidence>
<dbReference type="CDD" id="cd02440">
    <property type="entry name" value="AdoMet_MTases"/>
    <property type="match status" value="1"/>
</dbReference>
<evidence type="ECO:0000256" key="2">
    <source>
        <dbReference type="ARBA" id="ARBA00022679"/>
    </source>
</evidence>
<dbReference type="GO" id="GO:0032259">
    <property type="term" value="P:methylation"/>
    <property type="evidence" value="ECO:0007669"/>
    <property type="project" value="UniProtKB-KW"/>
</dbReference>
<keyword evidence="1 5" id="KW-0489">Methyltransferase</keyword>
<dbReference type="InterPro" id="IPR019614">
    <property type="entry name" value="SAM-dep_methyl-trfase"/>
</dbReference>
<dbReference type="Gene3D" id="3.40.50.150">
    <property type="entry name" value="Vaccinia Virus protein VP39"/>
    <property type="match status" value="1"/>
</dbReference>
<dbReference type="PANTHER" id="PTHR43042">
    <property type="entry name" value="SAM-DEPENDENT METHYLTRANSFERASE"/>
    <property type="match status" value="1"/>
</dbReference>
<reference evidence="5" key="1">
    <citation type="journal article" date="2020" name="mSystems">
        <title>Genome- and Community-Level Interaction Insights into Carbon Utilization and Element Cycling Functions of Hydrothermarchaeota in Hydrothermal Sediment.</title>
        <authorList>
            <person name="Zhou Z."/>
            <person name="Liu Y."/>
            <person name="Xu W."/>
            <person name="Pan J."/>
            <person name="Luo Z.H."/>
            <person name="Li M."/>
        </authorList>
    </citation>
    <scope>NUCLEOTIDE SEQUENCE [LARGE SCALE GENOMIC DNA]</scope>
    <source>
        <strain evidence="5">SpSt-503</strain>
    </source>
</reference>
<evidence type="ECO:0000259" key="4">
    <source>
        <dbReference type="Pfam" id="PF10672"/>
    </source>
</evidence>
<keyword evidence="2 5" id="KW-0808">Transferase</keyword>